<sequence>MVYILVPLPRSEDSCPQSSCKHQLSTPTVVTHTPHNFFPHTCLATSTYTTCTPQPTPPGHLDLNTWPPQPTHLTTSFHTPGHLNPHHLSTLTHTLHHTHLTTPSGHLYPHTWPLDPHHLATSTHAFHQLSHTHFTTSTLTFHQLSFAT</sequence>
<evidence type="ECO:0000313" key="2">
    <source>
        <dbReference type="Proteomes" id="UP001286313"/>
    </source>
</evidence>
<reference evidence="1" key="1">
    <citation type="submission" date="2023-10" db="EMBL/GenBank/DDBJ databases">
        <title>Genome assemblies of two species of porcelain crab, Petrolisthes cinctipes and Petrolisthes manimaculis (Anomura: Porcellanidae).</title>
        <authorList>
            <person name="Angst P."/>
        </authorList>
    </citation>
    <scope>NUCLEOTIDE SEQUENCE</scope>
    <source>
        <strain evidence="1">PB745_01</strain>
        <tissue evidence="1">Gill</tissue>
    </source>
</reference>
<accession>A0AAE1GNH4</accession>
<evidence type="ECO:0000313" key="1">
    <source>
        <dbReference type="EMBL" id="KAK3895160.1"/>
    </source>
</evidence>
<gene>
    <name evidence="1" type="ORF">Pcinc_001126</name>
</gene>
<protein>
    <submittedName>
        <fullName evidence="1">Uncharacterized protein</fullName>
    </submittedName>
</protein>
<dbReference type="AlphaFoldDB" id="A0AAE1GNH4"/>
<proteinExistence type="predicted"/>
<dbReference type="Proteomes" id="UP001286313">
    <property type="component" value="Unassembled WGS sequence"/>
</dbReference>
<comment type="caution">
    <text evidence="1">The sequence shown here is derived from an EMBL/GenBank/DDBJ whole genome shotgun (WGS) entry which is preliminary data.</text>
</comment>
<organism evidence="1 2">
    <name type="scientific">Petrolisthes cinctipes</name>
    <name type="common">Flat porcelain crab</name>
    <dbReference type="NCBI Taxonomy" id="88211"/>
    <lineage>
        <taxon>Eukaryota</taxon>
        <taxon>Metazoa</taxon>
        <taxon>Ecdysozoa</taxon>
        <taxon>Arthropoda</taxon>
        <taxon>Crustacea</taxon>
        <taxon>Multicrustacea</taxon>
        <taxon>Malacostraca</taxon>
        <taxon>Eumalacostraca</taxon>
        <taxon>Eucarida</taxon>
        <taxon>Decapoda</taxon>
        <taxon>Pleocyemata</taxon>
        <taxon>Anomura</taxon>
        <taxon>Galatheoidea</taxon>
        <taxon>Porcellanidae</taxon>
        <taxon>Petrolisthes</taxon>
    </lineage>
</organism>
<name>A0AAE1GNH4_PETCI</name>
<keyword evidence="2" id="KW-1185">Reference proteome</keyword>
<dbReference type="EMBL" id="JAWQEG010000065">
    <property type="protein sequence ID" value="KAK3895160.1"/>
    <property type="molecule type" value="Genomic_DNA"/>
</dbReference>